<accession>A0A640KG49</accession>
<evidence type="ECO:0000313" key="2">
    <source>
        <dbReference type="Proteomes" id="UP000419144"/>
    </source>
</evidence>
<dbReference type="OrthoDB" id="278380at2759"/>
<comment type="caution">
    <text evidence="1">The sequence shown here is derived from an EMBL/GenBank/DDBJ whole genome shotgun (WGS) entry which is preliminary data.</text>
</comment>
<organism evidence="1 2">
    <name type="scientific">Leishmania tarentolae</name>
    <name type="common">Sauroleishmania tarentolae</name>
    <dbReference type="NCBI Taxonomy" id="5689"/>
    <lineage>
        <taxon>Eukaryota</taxon>
        <taxon>Discoba</taxon>
        <taxon>Euglenozoa</taxon>
        <taxon>Kinetoplastea</taxon>
        <taxon>Metakinetoplastina</taxon>
        <taxon>Trypanosomatida</taxon>
        <taxon>Trypanosomatidae</taxon>
        <taxon>Leishmaniinae</taxon>
        <taxon>Leishmania</taxon>
        <taxon>lizard Leishmania</taxon>
    </lineage>
</organism>
<dbReference type="VEuPathDB" id="TriTrypDB:LtaPh_1110000"/>
<dbReference type="Proteomes" id="UP000419144">
    <property type="component" value="Unassembled WGS sequence"/>
</dbReference>
<dbReference type="AlphaFoldDB" id="A0A640KG49"/>
<gene>
    <name evidence="1" type="ORF">LtaPh_1110000</name>
</gene>
<keyword evidence="2" id="KW-1185">Reference proteome</keyword>
<proteinExistence type="predicted"/>
<dbReference type="EMBL" id="BLBS01000013">
    <property type="protein sequence ID" value="GET86707.1"/>
    <property type="molecule type" value="Genomic_DNA"/>
</dbReference>
<reference evidence="1" key="1">
    <citation type="submission" date="2019-11" db="EMBL/GenBank/DDBJ databases">
        <title>Leishmania tarentolae CDS.</title>
        <authorList>
            <person name="Goto Y."/>
            <person name="Yamagishi J."/>
        </authorList>
    </citation>
    <scope>NUCLEOTIDE SEQUENCE [LARGE SCALE GENOMIC DNA]</scope>
    <source>
        <strain evidence="1">Parrot Tar II</strain>
    </source>
</reference>
<protein>
    <submittedName>
        <fullName evidence="1">Uncharacterized protein</fullName>
    </submittedName>
</protein>
<name>A0A640KG49_LEITA</name>
<sequence>MLLFASPPVLVRERWSYGLHISCPPPSLSSPLPNIDTRLHTPLRGPTASATVKSAAVRRRPLFFSRFSFFVPKPRFCPLRDMSKSIAVIAAGAPAALLQAVSSILSKATGGAVKATQATSAASNAVVVGMQAPRGVYACVAEPPSTASGPYAGVKTVVVRAILPRSAPDTMQVRDILDVYPASGIACEKETAEAVKNFTKAAKVAVEKAKAMKATRVTLVMKPATKYERLNGLFRETCTKTIEAAGLSVETSTTAAATNTLIMFPEKMSVVMVSDDPVCENVQYAYAGAVGGVHTTYYTDSGNKIYGGHSYRSVAMALAEELKSLGMKAEAAKVEAAVQKSPRNAAAAM</sequence>
<evidence type="ECO:0000313" key="1">
    <source>
        <dbReference type="EMBL" id="GET86707.1"/>
    </source>
</evidence>